<reference evidence="2" key="1">
    <citation type="submission" date="2022-08" db="EMBL/GenBank/DDBJ databases">
        <title>Genome analysis of Corynebacteriales strain.</title>
        <authorList>
            <person name="Lee S.D."/>
        </authorList>
    </citation>
    <scope>NUCLEOTIDE SEQUENCE</scope>
    <source>
        <strain evidence="2">D3-21</strain>
    </source>
</reference>
<evidence type="ECO:0000313" key="2">
    <source>
        <dbReference type="EMBL" id="MDG3013799.1"/>
    </source>
</evidence>
<dbReference type="Pfam" id="PF07876">
    <property type="entry name" value="Dabb"/>
    <property type="match status" value="1"/>
</dbReference>
<evidence type="ECO:0000259" key="1">
    <source>
        <dbReference type="PROSITE" id="PS51502"/>
    </source>
</evidence>
<comment type="caution">
    <text evidence="2">The sequence shown here is derived from an EMBL/GenBank/DDBJ whole genome shotgun (WGS) entry which is preliminary data.</text>
</comment>
<feature type="domain" description="Stress-response A/B barrel" evidence="1">
    <location>
        <begin position="2"/>
        <end position="95"/>
    </location>
</feature>
<sequence length="122" mass="14004">MIRHIVLFTLHEGVSWHDPRAVHAVEIAGRVGNEVPELLSWYAGKNISDRAVACDFVVVGLLRDPHDLERYLDNPFHQQAIRIWREISDWVIADVVEEDAVTLTRTNPREHEETNTREGANT</sequence>
<dbReference type="AlphaFoldDB" id="A0A9X4LYW7"/>
<organism evidence="2 3">
    <name type="scientific">Speluncibacter jeojiensis</name>
    <dbReference type="NCBI Taxonomy" id="2710754"/>
    <lineage>
        <taxon>Bacteria</taxon>
        <taxon>Bacillati</taxon>
        <taxon>Actinomycetota</taxon>
        <taxon>Actinomycetes</taxon>
        <taxon>Mycobacteriales</taxon>
        <taxon>Speluncibacteraceae</taxon>
        <taxon>Speluncibacter</taxon>
    </lineage>
</organism>
<name>A0A9X4LYW7_9ACTN</name>
<dbReference type="InterPro" id="IPR013097">
    <property type="entry name" value="Dabb"/>
</dbReference>
<dbReference type="PANTHER" id="PTHR37832">
    <property type="entry name" value="BLL2683 PROTEIN"/>
    <property type="match status" value="1"/>
</dbReference>
<dbReference type="EMBL" id="JANRHA010000002">
    <property type="protein sequence ID" value="MDG3013799.1"/>
    <property type="molecule type" value="Genomic_DNA"/>
</dbReference>
<gene>
    <name evidence="2" type="ORF">NVS88_04415</name>
</gene>
<keyword evidence="3" id="KW-1185">Reference proteome</keyword>
<dbReference type="PANTHER" id="PTHR37832:SF1">
    <property type="entry name" value="STRESS-RESPONSE A_B BARREL DOMAIN-CONTAINING PROTEIN"/>
    <property type="match status" value="1"/>
</dbReference>
<accession>A0A9X4LYW7</accession>
<dbReference type="Proteomes" id="UP001152755">
    <property type="component" value="Unassembled WGS sequence"/>
</dbReference>
<dbReference type="RefSeq" id="WP_277832723.1">
    <property type="nucleotide sequence ID" value="NZ_JAAIVF010000003.1"/>
</dbReference>
<proteinExistence type="predicted"/>
<evidence type="ECO:0000313" key="3">
    <source>
        <dbReference type="Proteomes" id="UP001152755"/>
    </source>
</evidence>
<dbReference type="SMART" id="SM00886">
    <property type="entry name" value="Dabb"/>
    <property type="match status" value="1"/>
</dbReference>
<protein>
    <submittedName>
        <fullName evidence="2">Dabb family protein</fullName>
    </submittedName>
</protein>
<dbReference type="PROSITE" id="PS51502">
    <property type="entry name" value="S_R_A_B_BARREL"/>
    <property type="match status" value="1"/>
</dbReference>
<dbReference type="SUPFAM" id="SSF54909">
    <property type="entry name" value="Dimeric alpha+beta barrel"/>
    <property type="match status" value="1"/>
</dbReference>
<dbReference type="InterPro" id="IPR011008">
    <property type="entry name" value="Dimeric_a/b-barrel"/>
</dbReference>
<dbReference type="Gene3D" id="3.30.70.100">
    <property type="match status" value="1"/>
</dbReference>